<dbReference type="AlphaFoldDB" id="F8PQN7"/>
<dbReference type="InterPro" id="IPR012341">
    <property type="entry name" value="6hp_glycosidase-like_sf"/>
</dbReference>
<name>F8PQN7_SERL3</name>
<dbReference type="STRING" id="936435.F8PQN7"/>
<organism evidence="3">
    <name type="scientific">Serpula lacrymans var. lacrymans (strain S7.3)</name>
    <name type="common">Dry rot fungus</name>
    <dbReference type="NCBI Taxonomy" id="936435"/>
    <lineage>
        <taxon>Eukaryota</taxon>
        <taxon>Fungi</taxon>
        <taxon>Dikarya</taxon>
        <taxon>Basidiomycota</taxon>
        <taxon>Agaricomycotina</taxon>
        <taxon>Agaricomycetes</taxon>
        <taxon>Agaricomycetidae</taxon>
        <taxon>Boletales</taxon>
        <taxon>Coniophorineae</taxon>
        <taxon>Serpulaceae</taxon>
        <taxon>Serpula</taxon>
    </lineage>
</organism>
<dbReference type="Pfam" id="PF07470">
    <property type="entry name" value="Glyco_hydro_88"/>
    <property type="match status" value="1"/>
</dbReference>
<reference evidence="3" key="1">
    <citation type="journal article" date="2011" name="Science">
        <title>The plant cell wall-decomposing machinery underlies the functional diversity of forest fungi.</title>
        <authorList>
            <person name="Eastwood D.C."/>
            <person name="Floudas D."/>
            <person name="Binder M."/>
            <person name="Majcherczyk A."/>
            <person name="Schneider P."/>
            <person name="Aerts A."/>
            <person name="Asiegbu F.O."/>
            <person name="Baker S.E."/>
            <person name="Barry K."/>
            <person name="Bendiksby M."/>
            <person name="Blumentritt M."/>
            <person name="Coutinho P.M."/>
            <person name="Cullen D."/>
            <person name="de Vries R.P."/>
            <person name="Gathman A."/>
            <person name="Goodell B."/>
            <person name="Henrissat B."/>
            <person name="Ihrmark K."/>
            <person name="Kauserud H."/>
            <person name="Kohler A."/>
            <person name="LaButti K."/>
            <person name="Lapidus A."/>
            <person name="Lavin J.L."/>
            <person name="Lee Y.-H."/>
            <person name="Lindquist E."/>
            <person name="Lilly W."/>
            <person name="Lucas S."/>
            <person name="Morin E."/>
            <person name="Murat C."/>
            <person name="Oguiza J.A."/>
            <person name="Park J."/>
            <person name="Pisabarro A.G."/>
            <person name="Riley R."/>
            <person name="Rosling A."/>
            <person name="Salamov A."/>
            <person name="Schmidt O."/>
            <person name="Schmutz J."/>
            <person name="Skrede I."/>
            <person name="Stenlid J."/>
            <person name="Wiebenga A."/>
            <person name="Xie X."/>
            <person name="Kuees U."/>
            <person name="Hibbett D.S."/>
            <person name="Hoffmeister D."/>
            <person name="Hoegberg N."/>
            <person name="Martin F."/>
            <person name="Grigoriev I.V."/>
            <person name="Watkinson S.C."/>
        </authorList>
    </citation>
    <scope>NUCLEOTIDE SEQUENCE [LARGE SCALE GENOMIC DNA]</scope>
    <source>
        <strain evidence="3">strain S7.3</strain>
    </source>
</reference>
<keyword evidence="3" id="KW-1185">Reference proteome</keyword>
<keyword evidence="1 2" id="KW-0378">Hydrolase</keyword>
<evidence type="ECO:0000256" key="1">
    <source>
        <dbReference type="ARBA" id="ARBA00022801"/>
    </source>
</evidence>
<dbReference type="InterPro" id="IPR008928">
    <property type="entry name" value="6-hairpin_glycosidase_sf"/>
</dbReference>
<dbReference type="InterPro" id="IPR010905">
    <property type="entry name" value="Glyco_hydro_88"/>
</dbReference>
<proteinExistence type="predicted"/>
<protein>
    <submittedName>
        <fullName evidence="2">Glycoside hydrolase family 105 protein</fullName>
    </submittedName>
</protein>
<gene>
    <name evidence="2" type="ORF">SERLA73DRAFT_48512</name>
</gene>
<dbReference type="Proteomes" id="UP000008063">
    <property type="component" value="Unassembled WGS sequence"/>
</dbReference>
<dbReference type="OMA" id="PEAQACH"/>
<dbReference type="EMBL" id="GL945477">
    <property type="protein sequence ID" value="EGO01597.1"/>
    <property type="molecule type" value="Genomic_DNA"/>
</dbReference>
<dbReference type="InParanoid" id="F8PQN7"/>
<dbReference type="Gene3D" id="1.50.10.10">
    <property type="match status" value="1"/>
</dbReference>
<dbReference type="PANTHER" id="PTHR41814:SF1">
    <property type="entry name" value="CELLULASE"/>
    <property type="match status" value="1"/>
</dbReference>
<dbReference type="OrthoDB" id="4138492at2759"/>
<feature type="non-terminal residue" evidence="2">
    <location>
        <position position="1"/>
    </location>
</feature>
<dbReference type="GO" id="GO:0016787">
    <property type="term" value="F:hydrolase activity"/>
    <property type="evidence" value="ECO:0007669"/>
    <property type="project" value="UniProtKB-KW"/>
</dbReference>
<dbReference type="GO" id="GO:0005975">
    <property type="term" value="P:carbohydrate metabolic process"/>
    <property type="evidence" value="ECO:0007669"/>
    <property type="project" value="InterPro"/>
</dbReference>
<dbReference type="PANTHER" id="PTHR41814">
    <property type="entry name" value="EXPRESSED PROTEIN"/>
    <property type="match status" value="1"/>
</dbReference>
<evidence type="ECO:0000313" key="3">
    <source>
        <dbReference type="Proteomes" id="UP000008063"/>
    </source>
</evidence>
<dbReference type="HOGENOM" id="CLU_037534_0_0_1"/>
<dbReference type="SUPFAM" id="SSF48208">
    <property type="entry name" value="Six-hairpin glycosidases"/>
    <property type="match status" value="1"/>
</dbReference>
<sequence length="340" mass="37350">SWELGTAAEALTELSWPSLAVFQSSAFPPITNESHRPSDVIDIATKVIKAKSPNMLALAPDKATGDPASIGVSVILANWTRSNLTDNSFSQAASQQLDYLLNHAPRSPSGAISQRTDEVQLWSDFVYMGPPFIAYYGALQGGDKGAALLQTAYDQCRLYRNELRDANGLWRHVALGSWQDRTHWGTGNGWAAAGMLRVLETIQKSTHASNFIEQQANLTSWIQEIVKTAWNYQQEDGALLNTLDDSSSFTDTSATAILAAVTYRMAVVRNDTTDIHDASMALRAIANNMDANGWLLNTVNPYTFNSPTDAGNHSPEGQAFVLLLHSAWRDYVDYFTQDDN</sequence>
<evidence type="ECO:0000313" key="2">
    <source>
        <dbReference type="EMBL" id="EGO01597.1"/>
    </source>
</evidence>
<accession>F8PQN7</accession>